<gene>
    <name evidence="1" type="ORF">JCM19231_3465</name>
</gene>
<sequence length="101" mass="12328">MYLYRFNVFILLLKCDIEVLDAAQDTYQVTLTLYLQDQTFKIVSCDWELEDAIEEAFLSLQEKMMRHKAKLRLGFIREKLDRFWMLFNPTSPKMVKRVRYY</sequence>
<organism evidence="1 2">
    <name type="scientific">Vibrio ishigakensis</name>
    <dbReference type="NCBI Taxonomy" id="1481914"/>
    <lineage>
        <taxon>Bacteria</taxon>
        <taxon>Pseudomonadati</taxon>
        <taxon>Pseudomonadota</taxon>
        <taxon>Gammaproteobacteria</taxon>
        <taxon>Vibrionales</taxon>
        <taxon>Vibrionaceae</taxon>
        <taxon>Vibrio</taxon>
    </lineage>
</organism>
<keyword evidence="2" id="KW-1185">Reference proteome</keyword>
<dbReference type="AlphaFoldDB" id="A0A0B8NGT6"/>
<dbReference type="Proteomes" id="UP000031671">
    <property type="component" value="Unassembled WGS sequence"/>
</dbReference>
<name>A0A0B8NGT6_9VIBR</name>
<dbReference type="EMBL" id="BBRZ01000001">
    <property type="protein sequence ID" value="GAM53945.1"/>
    <property type="molecule type" value="Genomic_DNA"/>
</dbReference>
<accession>A0A0B8NGT6</accession>
<comment type="caution">
    <text evidence="1">The sequence shown here is derived from an EMBL/GenBank/DDBJ whole genome shotgun (WGS) entry which is preliminary data.</text>
</comment>
<proteinExistence type="predicted"/>
<evidence type="ECO:0000313" key="1">
    <source>
        <dbReference type="EMBL" id="GAM53945.1"/>
    </source>
</evidence>
<reference evidence="1 2" key="2">
    <citation type="submission" date="2015-01" db="EMBL/GenBank/DDBJ databases">
        <authorList>
            <consortium name="NBRP consortium"/>
            <person name="Sawabe T."/>
            <person name="Meirelles P."/>
            <person name="Feng G."/>
            <person name="Sayaka M."/>
            <person name="Hattori M."/>
            <person name="Ohkuma M."/>
        </authorList>
    </citation>
    <scope>NUCLEOTIDE SEQUENCE [LARGE SCALE GENOMIC DNA]</scope>
    <source>
        <strain evidence="2">JCM 19231</strain>
    </source>
</reference>
<reference evidence="1 2" key="1">
    <citation type="submission" date="2015-01" db="EMBL/GenBank/DDBJ databases">
        <title>Vibrio sp. C1 JCM 19231 whole genome shotgun sequence.</title>
        <authorList>
            <person name="Sawabe T."/>
            <person name="Meirelles P."/>
            <person name="Feng G."/>
            <person name="Sayaka M."/>
            <person name="Hattori M."/>
            <person name="Ohkuma M."/>
        </authorList>
    </citation>
    <scope>NUCLEOTIDE SEQUENCE [LARGE SCALE GENOMIC DNA]</scope>
    <source>
        <strain evidence="2">JCM 19231</strain>
    </source>
</reference>
<protein>
    <submittedName>
        <fullName evidence="1">Uncharacterized protein</fullName>
    </submittedName>
</protein>
<evidence type="ECO:0000313" key="2">
    <source>
        <dbReference type="Proteomes" id="UP000031671"/>
    </source>
</evidence>